<feature type="compositionally biased region" description="Low complexity" evidence="4">
    <location>
        <begin position="129"/>
        <end position="138"/>
    </location>
</feature>
<keyword evidence="7" id="KW-1185">Reference proteome</keyword>
<dbReference type="Pfam" id="PF00005">
    <property type="entry name" value="ABC_tran"/>
    <property type="match status" value="2"/>
</dbReference>
<dbReference type="InterPro" id="IPR003593">
    <property type="entry name" value="AAA+_ATPase"/>
</dbReference>
<dbReference type="EMBL" id="HG670967">
    <property type="protein sequence ID" value="CDI79071.1"/>
    <property type="molecule type" value="Genomic_DNA"/>
</dbReference>
<dbReference type="PANTHER" id="PTHR19211">
    <property type="entry name" value="ATP-BINDING TRANSPORT PROTEIN-RELATED"/>
    <property type="match status" value="1"/>
</dbReference>
<reference evidence="6" key="2">
    <citation type="submission" date="2013-10" db="EMBL/GenBank/DDBJ databases">
        <authorList>
            <person name="Aslett M."/>
        </authorList>
    </citation>
    <scope>NUCLEOTIDE SEQUENCE</scope>
    <source>
        <strain evidence="6">Houghton</strain>
    </source>
</reference>
<reference evidence="6" key="1">
    <citation type="submission" date="2013-10" db="EMBL/GenBank/DDBJ databases">
        <title>Genomic analysis of the causative agents of coccidiosis in chickens.</title>
        <authorList>
            <person name="Reid A.J."/>
            <person name="Blake D."/>
            <person name="Billington K."/>
            <person name="Browne H."/>
            <person name="Dunn M."/>
            <person name="Hung S."/>
            <person name="Kawahara F."/>
            <person name="Miranda-Saavedra D."/>
            <person name="Mourier T."/>
            <person name="Nagra H."/>
            <person name="Otto T.D."/>
            <person name="Rawlings N."/>
            <person name="Sanchez A."/>
            <person name="Sanders M."/>
            <person name="Subramaniam C."/>
            <person name="Tay Y."/>
            <person name="Dear P."/>
            <person name="Doerig C."/>
            <person name="Gruber A."/>
            <person name="Parkinson J."/>
            <person name="Shirley M."/>
            <person name="Wan K.L."/>
            <person name="Berriman M."/>
            <person name="Tomley F."/>
            <person name="Pain A."/>
        </authorList>
    </citation>
    <scope>NUCLEOTIDE SEQUENCE</scope>
    <source>
        <strain evidence="6">Houghton</strain>
    </source>
</reference>
<dbReference type="OMA" id="HVKVGFL"/>
<sequence length="771" mass="85533">MGGASEDAIRDALHEITKGKLDPTTEEYLVGMLQEEAPKTAEEAHELIGAFILDAGVAADDSQSVAICSQLVNKLREGRSDAAEEDQQTEAFKAGDFSDPYLGIQQDAAMVNYNAPVFEGDSAAADAAKQQQLQQQRKQQQREKQLRLLQEWEKNKPPLPPPQKRHGDVQLKRSAEGILVDSFSISVAGRQLLIDTSLKLMKGRRYGLIGRNGIGKSTFLHALARHDILGVDPDITITCVEQEYRFGNETVLEAVLAVDEERKKLLEESELLQQQGQATAAAGFRLAAVFDRLQEIGAAEAEATAATILNGLGFDTEMQQRKVSALSGGWIMRVCLARALFSDADVLLLDEPTNHLDLKAINWLTAYLNADAKALGGENALKLAKDKIVIVVSHSRDFLNDVCTDVIHFTNQKLNYYRGDFDTFESVRAAQQLQQQRQILSVEMKQKHMKAFIDKFRCNAKRASLVQSRIKALSRLPMLEQVAEDPSLRFKLKEPEQLSPPLLQLIDVTFKYKKRSSKETESKEEEGEEESNAKNNNNINNNNGSEAGKQNNAKQTKTESTDKGDLLIVEDCNLNIDMDSRIAICGLNGSGKSTLLKLLMGHNECTKGHIHRSGKLRIGYFTQQHIEQLDLTLNAVQSLQIRYPEANLSDEAARTYLGQFGISNMLALEPLYILSGGQKSRVAIALIAYSNPHILLLDEPTNHLDLDAVQALIVALNEYAGGVVVVSHDSHLLSCVADEIYTLDKNTKRLLKFNGDFAEYKKQLLKSLRQA</sequence>
<dbReference type="CDD" id="cd03221">
    <property type="entry name" value="ABCF_EF-3"/>
    <property type="match status" value="2"/>
</dbReference>
<proteinExistence type="predicted"/>
<dbReference type="Pfam" id="PF12848">
    <property type="entry name" value="ABC_tran_Xtn"/>
    <property type="match status" value="1"/>
</dbReference>
<feature type="region of interest" description="Disordered" evidence="4">
    <location>
        <begin position="124"/>
        <end position="143"/>
    </location>
</feature>
<feature type="region of interest" description="Disordered" evidence="4">
    <location>
        <begin position="516"/>
        <end position="562"/>
    </location>
</feature>
<dbReference type="GO" id="GO:0005524">
    <property type="term" value="F:ATP binding"/>
    <property type="evidence" value="ECO:0007669"/>
    <property type="project" value="UniProtKB-KW"/>
</dbReference>
<evidence type="ECO:0000256" key="2">
    <source>
        <dbReference type="ARBA" id="ARBA00022741"/>
    </source>
</evidence>
<dbReference type="Proteomes" id="UP000018050">
    <property type="component" value="Unassembled WGS sequence"/>
</dbReference>
<evidence type="ECO:0000256" key="4">
    <source>
        <dbReference type="SAM" id="MobiDB-lite"/>
    </source>
</evidence>
<name>U6GFR7_EIMAC</name>
<feature type="domain" description="ABC transporter" evidence="5">
    <location>
        <begin position="553"/>
        <end position="770"/>
    </location>
</feature>
<dbReference type="GO" id="GO:0016887">
    <property type="term" value="F:ATP hydrolysis activity"/>
    <property type="evidence" value="ECO:0007669"/>
    <property type="project" value="InterPro"/>
</dbReference>
<dbReference type="OrthoDB" id="2110130at2759"/>
<dbReference type="PROSITE" id="PS50893">
    <property type="entry name" value="ABC_TRANSPORTER_2"/>
    <property type="match status" value="2"/>
</dbReference>
<dbReference type="PROSITE" id="PS00211">
    <property type="entry name" value="ABC_TRANSPORTER_1"/>
    <property type="match status" value="2"/>
</dbReference>
<dbReference type="InterPro" id="IPR032781">
    <property type="entry name" value="ABC_tran_Xtn"/>
</dbReference>
<keyword evidence="3 6" id="KW-0067">ATP-binding</keyword>
<dbReference type="FunFam" id="3.40.50.300:FF:000011">
    <property type="entry name" value="Putative ABC transporter ATP-binding component"/>
    <property type="match status" value="1"/>
</dbReference>
<dbReference type="RefSeq" id="XP_013250770.1">
    <property type="nucleotide sequence ID" value="XM_013395316.1"/>
</dbReference>
<dbReference type="AlphaFoldDB" id="U6GFR7"/>
<accession>U6GFR7</accession>
<dbReference type="Gene3D" id="3.40.50.300">
    <property type="entry name" value="P-loop containing nucleotide triphosphate hydrolases"/>
    <property type="match status" value="2"/>
</dbReference>
<dbReference type="InterPro" id="IPR027417">
    <property type="entry name" value="P-loop_NTPase"/>
</dbReference>
<evidence type="ECO:0000256" key="3">
    <source>
        <dbReference type="ARBA" id="ARBA00022840"/>
    </source>
</evidence>
<dbReference type="GeneID" id="25272056"/>
<evidence type="ECO:0000313" key="7">
    <source>
        <dbReference type="Proteomes" id="UP000018050"/>
    </source>
</evidence>
<organism evidence="6 7">
    <name type="scientific">Eimeria acervulina</name>
    <name type="common">Coccidian parasite</name>
    <dbReference type="NCBI Taxonomy" id="5801"/>
    <lineage>
        <taxon>Eukaryota</taxon>
        <taxon>Sar</taxon>
        <taxon>Alveolata</taxon>
        <taxon>Apicomplexa</taxon>
        <taxon>Conoidasida</taxon>
        <taxon>Coccidia</taxon>
        <taxon>Eucoccidiorida</taxon>
        <taxon>Eimeriorina</taxon>
        <taxon>Eimeriidae</taxon>
        <taxon>Eimeria</taxon>
    </lineage>
</organism>
<dbReference type="SUPFAM" id="SSF52540">
    <property type="entry name" value="P-loop containing nucleoside triphosphate hydrolases"/>
    <property type="match status" value="2"/>
</dbReference>
<feature type="compositionally biased region" description="Low complexity" evidence="4">
    <location>
        <begin position="533"/>
        <end position="546"/>
    </location>
</feature>
<dbReference type="FunFam" id="3.40.50.300:FF:001197">
    <property type="entry name" value="Putative ATP-binding cassette family ATPase"/>
    <property type="match status" value="1"/>
</dbReference>
<keyword evidence="1" id="KW-0677">Repeat</keyword>
<dbReference type="VEuPathDB" id="ToxoDB:EAH_00039860"/>
<keyword evidence="2" id="KW-0547">Nucleotide-binding</keyword>
<feature type="domain" description="ABC transporter" evidence="5">
    <location>
        <begin position="178"/>
        <end position="436"/>
    </location>
</feature>
<dbReference type="InterPro" id="IPR050611">
    <property type="entry name" value="ABCF"/>
</dbReference>
<protein>
    <submittedName>
        <fullName evidence="6">ATP-binding cassette sub-family F member 1, putative</fullName>
    </submittedName>
</protein>
<evidence type="ECO:0000256" key="1">
    <source>
        <dbReference type="ARBA" id="ARBA00022737"/>
    </source>
</evidence>
<dbReference type="PANTHER" id="PTHR19211:SF117">
    <property type="entry name" value="ATP-BINDING CASSETTE SUB-FAMILY F MEMBER 3"/>
    <property type="match status" value="1"/>
</dbReference>
<evidence type="ECO:0000313" key="6">
    <source>
        <dbReference type="EMBL" id="CDI79071.1"/>
    </source>
</evidence>
<evidence type="ECO:0000259" key="5">
    <source>
        <dbReference type="PROSITE" id="PS50893"/>
    </source>
</evidence>
<dbReference type="InterPro" id="IPR003439">
    <property type="entry name" value="ABC_transporter-like_ATP-bd"/>
</dbReference>
<dbReference type="SMART" id="SM00382">
    <property type="entry name" value="AAA"/>
    <property type="match status" value="2"/>
</dbReference>
<gene>
    <name evidence="6" type="ORF">EAH_00039860</name>
</gene>
<dbReference type="InterPro" id="IPR017871">
    <property type="entry name" value="ABC_transporter-like_CS"/>
</dbReference>